<proteinExistence type="predicted"/>
<feature type="coiled-coil region" evidence="1">
    <location>
        <begin position="151"/>
        <end position="178"/>
    </location>
</feature>
<dbReference type="Proteomes" id="UP000245845">
    <property type="component" value="Unassembled WGS sequence"/>
</dbReference>
<comment type="caution">
    <text evidence="4">The sequence shown here is derived from an EMBL/GenBank/DDBJ whole genome shotgun (WGS) entry which is preliminary data.</text>
</comment>
<feature type="transmembrane region" description="Helical" evidence="3">
    <location>
        <begin position="206"/>
        <end position="223"/>
    </location>
</feature>
<name>A0A2Y9BKJ5_9FIRM</name>
<gene>
    <name evidence="4" type="ORF">A8806_11056</name>
</gene>
<dbReference type="EMBL" id="QGDL01000010">
    <property type="protein sequence ID" value="PWJ27882.1"/>
    <property type="molecule type" value="Genomic_DNA"/>
</dbReference>
<evidence type="ECO:0000256" key="2">
    <source>
        <dbReference type="SAM" id="MobiDB-lite"/>
    </source>
</evidence>
<evidence type="ECO:0000256" key="3">
    <source>
        <dbReference type="SAM" id="Phobius"/>
    </source>
</evidence>
<evidence type="ECO:0000256" key="1">
    <source>
        <dbReference type="SAM" id="Coils"/>
    </source>
</evidence>
<evidence type="ECO:0000313" key="5">
    <source>
        <dbReference type="Proteomes" id="UP000245845"/>
    </source>
</evidence>
<keyword evidence="3" id="KW-0472">Membrane</keyword>
<sequence length="229" mass="25458">MSEESTLVKDETVKSTAEGTVTAGENAVNPTNSDASNIVPFNSEEPAAVNAAEVSEETQDPSVNIAETATPVEGAAAKVVQRASDIADKASAYTEKAADFAGKTAQKAASHIKPEPEDDFLNEDIPEKKRFHFKRDDKEFFRDKWILSRISEENLMEYLKLEQRRSELQQEAKNIKEKRILKAFEMTLGLAAIVAVIYLLRDNPSILVNILYIAGILAAFWVWKNPKDK</sequence>
<feature type="region of interest" description="Disordered" evidence="2">
    <location>
        <begin position="1"/>
        <end position="40"/>
    </location>
</feature>
<organism evidence="4 5">
    <name type="scientific">Faecalicatena orotica</name>
    <dbReference type="NCBI Taxonomy" id="1544"/>
    <lineage>
        <taxon>Bacteria</taxon>
        <taxon>Bacillati</taxon>
        <taxon>Bacillota</taxon>
        <taxon>Clostridia</taxon>
        <taxon>Lachnospirales</taxon>
        <taxon>Lachnospiraceae</taxon>
        <taxon>Faecalicatena</taxon>
    </lineage>
</organism>
<feature type="transmembrane region" description="Helical" evidence="3">
    <location>
        <begin position="183"/>
        <end position="200"/>
    </location>
</feature>
<keyword evidence="5" id="KW-1185">Reference proteome</keyword>
<evidence type="ECO:0000313" key="4">
    <source>
        <dbReference type="EMBL" id="PWJ27882.1"/>
    </source>
</evidence>
<accession>A0A2Y9BKJ5</accession>
<dbReference type="RefSeq" id="WP_109732247.1">
    <property type="nucleotide sequence ID" value="NZ_BAAACK010000029.1"/>
</dbReference>
<reference evidence="4 5" key="1">
    <citation type="submission" date="2018-05" db="EMBL/GenBank/DDBJ databases">
        <title>The Hungate 1000. A catalogue of reference genomes from the rumen microbiome.</title>
        <authorList>
            <person name="Kelly W."/>
        </authorList>
    </citation>
    <scope>NUCLEOTIDE SEQUENCE [LARGE SCALE GENOMIC DNA]</scope>
    <source>
        <strain evidence="4 5">NLAE-zl-C242</strain>
    </source>
</reference>
<feature type="compositionally biased region" description="Basic and acidic residues" evidence="2">
    <location>
        <begin position="1"/>
        <end position="13"/>
    </location>
</feature>
<dbReference type="OrthoDB" id="2068299at2"/>
<keyword evidence="3" id="KW-1133">Transmembrane helix</keyword>
<keyword evidence="3" id="KW-0812">Transmembrane</keyword>
<feature type="compositionally biased region" description="Polar residues" evidence="2">
    <location>
        <begin position="28"/>
        <end position="40"/>
    </location>
</feature>
<keyword evidence="1" id="KW-0175">Coiled coil</keyword>
<protein>
    <submittedName>
        <fullName evidence="4">Uncharacterized protein</fullName>
    </submittedName>
</protein>
<dbReference type="AlphaFoldDB" id="A0A2Y9BKJ5"/>